<feature type="domain" description="Inosine/uridine-preferring nucleoside hydrolase" evidence="2">
    <location>
        <begin position="610"/>
        <end position="795"/>
    </location>
</feature>
<dbReference type="AlphaFoldDB" id="A0A7R9KUW8"/>
<dbReference type="Proteomes" id="UP000759131">
    <property type="component" value="Unassembled WGS sequence"/>
</dbReference>
<dbReference type="PANTHER" id="PTHR46190">
    <property type="entry name" value="SI:CH211-201H21.5-RELATED"/>
    <property type="match status" value="1"/>
</dbReference>
<organism evidence="3">
    <name type="scientific">Medioppia subpectinata</name>
    <dbReference type="NCBI Taxonomy" id="1979941"/>
    <lineage>
        <taxon>Eukaryota</taxon>
        <taxon>Metazoa</taxon>
        <taxon>Ecdysozoa</taxon>
        <taxon>Arthropoda</taxon>
        <taxon>Chelicerata</taxon>
        <taxon>Arachnida</taxon>
        <taxon>Acari</taxon>
        <taxon>Acariformes</taxon>
        <taxon>Sarcoptiformes</taxon>
        <taxon>Oribatida</taxon>
        <taxon>Brachypylina</taxon>
        <taxon>Oppioidea</taxon>
        <taxon>Oppiidae</taxon>
        <taxon>Medioppia</taxon>
    </lineage>
</organism>
<proteinExistence type="inferred from homology"/>
<reference evidence="3" key="1">
    <citation type="submission" date="2020-11" db="EMBL/GenBank/DDBJ databases">
        <authorList>
            <person name="Tran Van P."/>
        </authorList>
    </citation>
    <scope>NUCLEOTIDE SEQUENCE</scope>
</reference>
<dbReference type="Pfam" id="PF01156">
    <property type="entry name" value="IU_nuc_hydro"/>
    <property type="match status" value="3"/>
</dbReference>
<dbReference type="InterPro" id="IPR001910">
    <property type="entry name" value="Inosine/uridine_hydrolase_dom"/>
</dbReference>
<keyword evidence="4" id="KW-1185">Reference proteome</keyword>
<name>A0A7R9KUW8_9ACAR</name>
<evidence type="ECO:0000256" key="1">
    <source>
        <dbReference type="ARBA" id="ARBA00009176"/>
    </source>
</evidence>
<accession>A0A7R9KUW8</accession>
<protein>
    <recommendedName>
        <fullName evidence="2">Inosine/uridine-preferring nucleoside hydrolase domain-containing protein</fullName>
    </recommendedName>
</protein>
<dbReference type="PANTHER" id="PTHR46190:SF1">
    <property type="entry name" value="SI:CH211-201H21.5"/>
    <property type="match status" value="1"/>
</dbReference>
<dbReference type="EMBL" id="OC861828">
    <property type="protein sequence ID" value="CAD7629731.1"/>
    <property type="molecule type" value="Genomic_DNA"/>
</dbReference>
<feature type="non-terminal residue" evidence="3">
    <location>
        <position position="1"/>
    </location>
</feature>
<dbReference type="EMBL" id="CAJPIZ010007253">
    <property type="protein sequence ID" value="CAG2110161.1"/>
    <property type="molecule type" value="Genomic_DNA"/>
</dbReference>
<comment type="similarity">
    <text evidence="1">Belongs to the IUNH family.</text>
</comment>
<dbReference type="GO" id="GO:0016799">
    <property type="term" value="F:hydrolase activity, hydrolyzing N-glycosyl compounds"/>
    <property type="evidence" value="ECO:0007669"/>
    <property type="project" value="InterPro"/>
</dbReference>
<gene>
    <name evidence="3" type="ORF">OSB1V03_LOCUS10146</name>
</gene>
<feature type="domain" description="Inosine/uridine-preferring nucleoside hydrolase" evidence="2">
    <location>
        <begin position="15"/>
        <end position="289"/>
    </location>
</feature>
<dbReference type="InterPro" id="IPR052775">
    <property type="entry name" value="IUN_hydrolase"/>
</dbReference>
<sequence length="804" mass="89311">MFMLYKLRRRYLLENTDSGVDDALAIMLATYCHKHNMIDIMAITCQFGNTYVDNVIKNVGYTLNASELEGIKIYRGSDGPIVGKYVSDDYYGIDGLGNSTLDMPPIDVHVESVHAVNALVRLAREHPKQITLIALGPLTNIALAYMLDNKFFDNLKEIVFMGGTLDFDGNSDPVKSFNINSDVEAISRVLLSANCAITVVPNECCKKHVLTWSIYDQIVKLGSKKSKFMKQITDMEVKRMEELEYKTSVELNGGLTRGELVFDKRSTPDVLKNDWKSVQIIKHFNDTKIMQVLLYTVLLWAQIALTICKASKPMVIIDTDSGVDDALAIMLATYCHKQNMIDIAAITCQFGNTYVDNVVKNVGYTLNASELEGIKIYRGSDGPIVGKYVSDDYYGIDGLGNSTLDMPPIDVHIESEHAVNALVRLAREHPKQITLIALGPLTNIALAYMLDNKFFDNLKEIVYMGGSIDFGGNMGPGKEFNVLSDVEAVSRVLSSAKCPITIVPIECCDRHVLTWDLYDQIVKLDSKKSKFMKLVTDMEVKRLKEQPGSKGITMYDILAIMAPIYEDYIESKAEYKTSIELNGGITRGELVFDKRSTPDVLKNDWKSSSNTDSGVDDALAIMLATYCHKHNMIDIMAITCTHGMTNVDNVCKNVCLALRAGELEVYRGCEGPILGHYIPNDWDGADGLGDSTKDMPPIDVHIESEYAANALVRLAREHPKQITLITLGPLSNIGTAYILDNHFFDNLREIVFMGGTVDYTGNIGPVQEFNVQRDPEACAIMLSNAKCGLMSVAWECGLSNIMTW</sequence>
<dbReference type="OrthoDB" id="432381at2759"/>
<evidence type="ECO:0000313" key="3">
    <source>
        <dbReference type="EMBL" id="CAD7629731.1"/>
    </source>
</evidence>
<dbReference type="SUPFAM" id="SSF53590">
    <property type="entry name" value="Nucleoside hydrolase"/>
    <property type="match status" value="3"/>
</dbReference>
<dbReference type="InterPro" id="IPR036452">
    <property type="entry name" value="Ribo_hydro-like"/>
</dbReference>
<feature type="domain" description="Inosine/uridine-preferring nucleoside hydrolase" evidence="2">
    <location>
        <begin position="315"/>
        <end position="605"/>
    </location>
</feature>
<evidence type="ECO:0000259" key="2">
    <source>
        <dbReference type="Pfam" id="PF01156"/>
    </source>
</evidence>
<evidence type="ECO:0000313" key="4">
    <source>
        <dbReference type="Proteomes" id="UP000759131"/>
    </source>
</evidence>
<dbReference type="Gene3D" id="3.90.245.10">
    <property type="entry name" value="Ribonucleoside hydrolase-like"/>
    <property type="match status" value="3"/>
</dbReference>